<evidence type="ECO:0000313" key="6">
    <source>
        <dbReference type="EMBL" id="SET19523.1"/>
    </source>
</evidence>
<feature type="domain" description="Response regulatory" evidence="4">
    <location>
        <begin position="143"/>
        <end position="260"/>
    </location>
</feature>
<dbReference type="InterPro" id="IPR043128">
    <property type="entry name" value="Rev_trsase/Diguanyl_cyclase"/>
</dbReference>
<keyword evidence="7" id="KW-1185">Reference proteome</keyword>
<evidence type="ECO:0000256" key="1">
    <source>
        <dbReference type="ARBA" id="ARBA00012528"/>
    </source>
</evidence>
<dbReference type="GO" id="GO:0000160">
    <property type="term" value="P:phosphorelay signal transduction system"/>
    <property type="evidence" value="ECO:0007669"/>
    <property type="project" value="InterPro"/>
</dbReference>
<dbReference type="CDD" id="cd01949">
    <property type="entry name" value="GGDEF"/>
    <property type="match status" value="1"/>
</dbReference>
<dbReference type="PANTHER" id="PTHR45138:SF9">
    <property type="entry name" value="DIGUANYLATE CYCLASE DGCM-RELATED"/>
    <property type="match status" value="1"/>
</dbReference>
<dbReference type="EC" id="2.7.7.65" evidence="1"/>
<dbReference type="Proteomes" id="UP000199180">
    <property type="component" value="Unassembled WGS sequence"/>
</dbReference>
<dbReference type="PROSITE" id="PS50110">
    <property type="entry name" value="RESPONSE_REGULATORY"/>
    <property type="match status" value="2"/>
</dbReference>
<dbReference type="Gene3D" id="3.40.50.2300">
    <property type="match status" value="1"/>
</dbReference>
<dbReference type="GO" id="GO:0043709">
    <property type="term" value="P:cell adhesion involved in single-species biofilm formation"/>
    <property type="evidence" value="ECO:0007669"/>
    <property type="project" value="TreeGrafter"/>
</dbReference>
<evidence type="ECO:0000259" key="5">
    <source>
        <dbReference type="PROSITE" id="PS50887"/>
    </source>
</evidence>
<dbReference type="InterPro" id="IPR001789">
    <property type="entry name" value="Sig_transdc_resp-reg_receiver"/>
</dbReference>
<evidence type="ECO:0000256" key="2">
    <source>
        <dbReference type="ARBA" id="ARBA00034247"/>
    </source>
</evidence>
<sequence>MSARILVADGVATSRIRLKVRLTSACYDVTTTGTAEDLLRMARETRPALVILGRGLDDPHPIQLCHRFSQDPDFANIPVLMMTDPASRVDALRAGATAVLDANVSELMLLARVRGLLRDADRAEDPGFAMAEAQASFESARPLIALIADNPARAIAWRRLLAQNLSYRFQTMDTEEALGSAADRGVDLYLIAADIQNHGDGLRLLSELRSRPGSKNAGFIIATSSERQDMESIALDLGAGEILPLDLNPPGRVEVAALALQAQLARKKRADSRRAEARRNMMLAITDPLTGLYNRRFALPRLAEIAEAATGARSSFALLALDLDRFKAVNDNHGHAAGDAVLRHVAQCLTHHVGPDGLTARMGGEEFLIALPHHDQTQAFRCAEAIRQHIAASPVTLPGANGGMTITATLSIGVAVAEGAAWHLPPEDLADMIQERADRALLTAKSMGRNKVMLSQAERAA</sequence>
<dbReference type="InterPro" id="IPR050469">
    <property type="entry name" value="Diguanylate_Cyclase"/>
</dbReference>
<evidence type="ECO:0000313" key="7">
    <source>
        <dbReference type="Proteomes" id="UP000199180"/>
    </source>
</evidence>
<dbReference type="PROSITE" id="PS50887">
    <property type="entry name" value="GGDEF"/>
    <property type="match status" value="1"/>
</dbReference>
<evidence type="ECO:0000256" key="3">
    <source>
        <dbReference type="PROSITE-ProRule" id="PRU00169"/>
    </source>
</evidence>
<dbReference type="InterPro" id="IPR000160">
    <property type="entry name" value="GGDEF_dom"/>
</dbReference>
<dbReference type="AlphaFoldDB" id="A0A1I0CIZ5"/>
<comment type="caution">
    <text evidence="3">Lacks conserved residue(s) required for the propagation of feature annotation.</text>
</comment>
<name>A0A1I0CIZ5_9RHOB</name>
<dbReference type="SMART" id="SM00448">
    <property type="entry name" value="REC"/>
    <property type="match status" value="2"/>
</dbReference>
<dbReference type="EMBL" id="FOHO01000003">
    <property type="protein sequence ID" value="SET19523.1"/>
    <property type="molecule type" value="Genomic_DNA"/>
</dbReference>
<accession>A0A1I0CIZ5</accession>
<feature type="domain" description="GGDEF" evidence="5">
    <location>
        <begin position="314"/>
        <end position="457"/>
    </location>
</feature>
<gene>
    <name evidence="6" type="ORF">SAMN04489858_103338</name>
</gene>
<dbReference type="NCBIfam" id="TIGR00254">
    <property type="entry name" value="GGDEF"/>
    <property type="match status" value="1"/>
</dbReference>
<dbReference type="InterPro" id="IPR011006">
    <property type="entry name" value="CheY-like_superfamily"/>
</dbReference>
<dbReference type="GO" id="GO:0052621">
    <property type="term" value="F:diguanylate cyclase activity"/>
    <property type="evidence" value="ECO:0007669"/>
    <property type="project" value="UniProtKB-EC"/>
</dbReference>
<protein>
    <recommendedName>
        <fullName evidence="1">diguanylate cyclase</fullName>
        <ecNumber evidence="1">2.7.7.65</ecNumber>
    </recommendedName>
</protein>
<dbReference type="FunFam" id="3.30.70.270:FF:000001">
    <property type="entry name" value="Diguanylate cyclase domain protein"/>
    <property type="match status" value="1"/>
</dbReference>
<reference evidence="6 7" key="1">
    <citation type="submission" date="2016-10" db="EMBL/GenBank/DDBJ databases">
        <authorList>
            <person name="de Groot N.N."/>
        </authorList>
    </citation>
    <scope>NUCLEOTIDE SEQUENCE [LARGE SCALE GENOMIC DNA]</scope>
    <source>
        <strain evidence="6 7">DSM 17862</strain>
    </source>
</reference>
<dbReference type="STRING" id="364199.SAMN04489858_103338"/>
<feature type="domain" description="Response regulatory" evidence="4">
    <location>
        <begin position="4"/>
        <end position="117"/>
    </location>
</feature>
<comment type="catalytic activity">
    <reaction evidence="2">
        <text>2 GTP = 3',3'-c-di-GMP + 2 diphosphate</text>
        <dbReference type="Rhea" id="RHEA:24898"/>
        <dbReference type="ChEBI" id="CHEBI:33019"/>
        <dbReference type="ChEBI" id="CHEBI:37565"/>
        <dbReference type="ChEBI" id="CHEBI:58805"/>
        <dbReference type="EC" id="2.7.7.65"/>
    </reaction>
</comment>
<dbReference type="InterPro" id="IPR029787">
    <property type="entry name" value="Nucleotide_cyclase"/>
</dbReference>
<dbReference type="SUPFAM" id="SSF55073">
    <property type="entry name" value="Nucleotide cyclase"/>
    <property type="match status" value="1"/>
</dbReference>
<dbReference type="Gene3D" id="3.30.70.270">
    <property type="match status" value="1"/>
</dbReference>
<proteinExistence type="predicted"/>
<organism evidence="6 7">
    <name type="scientific">Paracoccus homiensis</name>
    <dbReference type="NCBI Taxonomy" id="364199"/>
    <lineage>
        <taxon>Bacteria</taxon>
        <taxon>Pseudomonadati</taxon>
        <taxon>Pseudomonadota</taxon>
        <taxon>Alphaproteobacteria</taxon>
        <taxon>Rhodobacterales</taxon>
        <taxon>Paracoccaceae</taxon>
        <taxon>Paracoccus</taxon>
    </lineage>
</organism>
<dbReference type="RefSeq" id="WP_090733361.1">
    <property type="nucleotide sequence ID" value="NZ_FOHO01000003.1"/>
</dbReference>
<dbReference type="SUPFAM" id="SSF52172">
    <property type="entry name" value="CheY-like"/>
    <property type="match status" value="2"/>
</dbReference>
<dbReference type="Pfam" id="PF00990">
    <property type="entry name" value="GGDEF"/>
    <property type="match status" value="1"/>
</dbReference>
<dbReference type="PANTHER" id="PTHR45138">
    <property type="entry name" value="REGULATORY COMPONENTS OF SENSORY TRANSDUCTION SYSTEM"/>
    <property type="match status" value="1"/>
</dbReference>
<dbReference type="OrthoDB" id="9812260at2"/>
<evidence type="ECO:0000259" key="4">
    <source>
        <dbReference type="PROSITE" id="PS50110"/>
    </source>
</evidence>
<dbReference type="GO" id="GO:1902201">
    <property type="term" value="P:negative regulation of bacterial-type flagellum-dependent cell motility"/>
    <property type="evidence" value="ECO:0007669"/>
    <property type="project" value="TreeGrafter"/>
</dbReference>
<dbReference type="GO" id="GO:0005886">
    <property type="term" value="C:plasma membrane"/>
    <property type="evidence" value="ECO:0007669"/>
    <property type="project" value="TreeGrafter"/>
</dbReference>
<dbReference type="SMART" id="SM00267">
    <property type="entry name" value="GGDEF"/>
    <property type="match status" value="1"/>
</dbReference>